<evidence type="ECO:0000313" key="1">
    <source>
        <dbReference type="EMBL" id="MBO2462406.1"/>
    </source>
</evidence>
<comment type="caution">
    <text evidence="1">The sequence shown here is derived from an EMBL/GenBank/DDBJ whole genome shotgun (WGS) entry which is preliminary data.</text>
</comment>
<evidence type="ECO:0000313" key="2">
    <source>
        <dbReference type="Proteomes" id="UP000680206"/>
    </source>
</evidence>
<accession>A0ABS3S065</accession>
<reference evidence="1 2" key="1">
    <citation type="submission" date="2021-03" db="EMBL/GenBank/DDBJ databases">
        <title>Actinomadura violae sp. nov., isolated from lichen in Thailand.</title>
        <authorList>
            <person name="Kanchanasin P."/>
            <person name="Saeng-In P."/>
            <person name="Phongsopitanun W."/>
            <person name="Yuki M."/>
            <person name="Kudo T."/>
            <person name="Ohkuma M."/>
            <person name="Tanasupawat S."/>
        </authorList>
    </citation>
    <scope>NUCLEOTIDE SEQUENCE [LARGE SCALE GENOMIC DNA]</scope>
    <source>
        <strain evidence="1 2">LCR2-06</strain>
    </source>
</reference>
<organism evidence="1 2">
    <name type="scientific">Actinomadura violacea</name>
    <dbReference type="NCBI Taxonomy" id="2819934"/>
    <lineage>
        <taxon>Bacteria</taxon>
        <taxon>Bacillati</taxon>
        <taxon>Actinomycetota</taxon>
        <taxon>Actinomycetes</taxon>
        <taxon>Streptosporangiales</taxon>
        <taxon>Thermomonosporaceae</taxon>
        <taxon>Actinomadura</taxon>
    </lineage>
</organism>
<sequence length="58" mass="5756">MRKIVIGEVVAALALGLTACGGIDGDSTTVAPSSPVGSAPALGETNARTFVRDRTNVA</sequence>
<keyword evidence="2" id="KW-1185">Reference proteome</keyword>
<dbReference type="EMBL" id="JAGEPF010000021">
    <property type="protein sequence ID" value="MBO2462406.1"/>
    <property type="molecule type" value="Genomic_DNA"/>
</dbReference>
<name>A0ABS3S065_9ACTN</name>
<dbReference type="Proteomes" id="UP000680206">
    <property type="component" value="Unassembled WGS sequence"/>
</dbReference>
<dbReference type="PROSITE" id="PS51257">
    <property type="entry name" value="PROKAR_LIPOPROTEIN"/>
    <property type="match status" value="1"/>
</dbReference>
<proteinExistence type="predicted"/>
<dbReference type="RefSeq" id="WP_208246611.1">
    <property type="nucleotide sequence ID" value="NZ_JAGEPF010000021.1"/>
</dbReference>
<protein>
    <submittedName>
        <fullName evidence="1">Uncharacterized protein</fullName>
    </submittedName>
</protein>
<gene>
    <name evidence="1" type="ORF">J4709_33035</name>
</gene>